<dbReference type="Gene3D" id="1.25.10.10">
    <property type="entry name" value="Leucine-rich Repeat Variant"/>
    <property type="match status" value="1"/>
</dbReference>
<evidence type="ECO:0000256" key="3">
    <source>
        <dbReference type="SAM" id="MobiDB-lite"/>
    </source>
</evidence>
<sequence length="422" mass="43874">MASIGASTTHKMPKASSGLKRVPSASKLSPTPSRASSSNSLSSLGKRSSAPNATSQDIRGVASRLTSLSFSTPASLASLSLSDPASLSSRLATYLDSAVGREKFDPTPHEKSSTRSRAAAAADLAAAAAHLGSGALVTSGVYGGVRGALGGGEPPAAQEGALLVLRGLSEQMGKLAEPFVVPLLPLILHCLGSPSSSVRDAASDTTRALLTLLNPHAVPLVVGHLFDACGHTEWRVKWFALECFSLLATAHPLEVSVLLPKLVPRLSGMVWDTKTQVSKSAGKAILDCCNTNLNPDVKKAIPAVVAAIVKPSETVPAIEELMHTTFIASVDSSTLSILCPVLSRALKEKLTNTKRMASIVIHNMSKLVDSPTAVAPFGPLLVPDLQTVVANVQFKDIREFAMDALKSLTKALGHSSVDECTA</sequence>
<dbReference type="SUPFAM" id="SSF48371">
    <property type="entry name" value="ARM repeat"/>
    <property type="match status" value="1"/>
</dbReference>
<feature type="repeat" description="HEAT" evidence="2">
    <location>
        <begin position="381"/>
        <end position="419"/>
    </location>
</feature>
<feature type="compositionally biased region" description="Polar residues" evidence="3">
    <location>
        <begin position="1"/>
        <end position="10"/>
    </location>
</feature>
<feature type="region of interest" description="Disordered" evidence="3">
    <location>
        <begin position="1"/>
        <end position="57"/>
    </location>
</feature>
<evidence type="ECO:0000256" key="2">
    <source>
        <dbReference type="PROSITE-ProRule" id="PRU00103"/>
    </source>
</evidence>
<dbReference type="Proteomes" id="UP001165060">
    <property type="component" value="Unassembled WGS sequence"/>
</dbReference>
<evidence type="ECO:0000313" key="4">
    <source>
        <dbReference type="EMBL" id="GMI27067.1"/>
    </source>
</evidence>
<dbReference type="InterPro" id="IPR016024">
    <property type="entry name" value="ARM-type_fold"/>
</dbReference>
<comment type="caution">
    <text evidence="4">The sequence shown here is derived from an EMBL/GenBank/DDBJ whole genome shotgun (WGS) entry which is preliminary data.</text>
</comment>
<dbReference type="InterPro" id="IPR011989">
    <property type="entry name" value="ARM-like"/>
</dbReference>
<dbReference type="Pfam" id="PF24984">
    <property type="entry name" value="HEAT_EF3_GNC1"/>
    <property type="match status" value="1"/>
</dbReference>
<accession>A0ABQ6MJJ1</accession>
<feature type="compositionally biased region" description="Low complexity" evidence="3">
    <location>
        <begin position="26"/>
        <end position="51"/>
    </location>
</feature>
<protein>
    <submittedName>
        <fullName evidence="4">Uncharacterized protein</fullName>
    </submittedName>
</protein>
<dbReference type="PANTHER" id="PTHR23346">
    <property type="entry name" value="TRANSLATIONAL ACTIVATOR GCN1-RELATED"/>
    <property type="match status" value="1"/>
</dbReference>
<dbReference type="Pfam" id="PF24987">
    <property type="entry name" value="HEAT_EF3_N"/>
    <property type="match status" value="1"/>
</dbReference>
<dbReference type="EMBL" id="BRYB01004188">
    <property type="protein sequence ID" value="GMI27067.1"/>
    <property type="molecule type" value="Genomic_DNA"/>
</dbReference>
<evidence type="ECO:0000256" key="1">
    <source>
        <dbReference type="ARBA" id="ARBA00022737"/>
    </source>
</evidence>
<dbReference type="InterPro" id="IPR021133">
    <property type="entry name" value="HEAT_type_2"/>
</dbReference>
<organism evidence="4 5">
    <name type="scientific">Tetraparma gracilis</name>
    <dbReference type="NCBI Taxonomy" id="2962635"/>
    <lineage>
        <taxon>Eukaryota</taxon>
        <taxon>Sar</taxon>
        <taxon>Stramenopiles</taxon>
        <taxon>Ochrophyta</taxon>
        <taxon>Bolidophyceae</taxon>
        <taxon>Parmales</taxon>
        <taxon>Triparmaceae</taxon>
        <taxon>Tetraparma</taxon>
    </lineage>
</organism>
<evidence type="ECO:0000313" key="5">
    <source>
        <dbReference type="Proteomes" id="UP001165060"/>
    </source>
</evidence>
<dbReference type="PROSITE" id="PS50077">
    <property type="entry name" value="HEAT_REPEAT"/>
    <property type="match status" value="2"/>
</dbReference>
<keyword evidence="1" id="KW-0677">Repeat</keyword>
<reference evidence="4 5" key="1">
    <citation type="journal article" date="2023" name="Commun. Biol.">
        <title>Genome analysis of Parmales, the sister group of diatoms, reveals the evolutionary specialization of diatoms from phago-mixotrophs to photoautotrophs.</title>
        <authorList>
            <person name="Ban H."/>
            <person name="Sato S."/>
            <person name="Yoshikawa S."/>
            <person name="Yamada K."/>
            <person name="Nakamura Y."/>
            <person name="Ichinomiya M."/>
            <person name="Sato N."/>
            <person name="Blanc-Mathieu R."/>
            <person name="Endo H."/>
            <person name="Kuwata A."/>
            <person name="Ogata H."/>
        </authorList>
    </citation>
    <scope>NUCLEOTIDE SEQUENCE [LARGE SCALE GENOMIC DNA]</scope>
</reference>
<feature type="repeat" description="HEAT" evidence="2">
    <location>
        <begin position="183"/>
        <end position="218"/>
    </location>
</feature>
<gene>
    <name evidence="4" type="ORF">TeGR_g287</name>
</gene>
<name>A0ABQ6MJJ1_9STRA</name>
<dbReference type="PANTHER" id="PTHR23346:SF7">
    <property type="entry name" value="STALLED RIBOSOME SENSOR GCN1"/>
    <property type="match status" value="1"/>
</dbReference>
<feature type="non-terminal residue" evidence="4">
    <location>
        <position position="422"/>
    </location>
</feature>
<proteinExistence type="predicted"/>
<keyword evidence="5" id="KW-1185">Reference proteome</keyword>